<organism evidence="1 2">
    <name type="scientific">Deinococcus metallilatus</name>
    <dbReference type="NCBI Taxonomy" id="1211322"/>
    <lineage>
        <taxon>Bacteria</taxon>
        <taxon>Thermotogati</taxon>
        <taxon>Deinococcota</taxon>
        <taxon>Deinococci</taxon>
        <taxon>Deinococcales</taxon>
        <taxon>Deinococcaceae</taxon>
        <taxon>Deinococcus</taxon>
    </lineage>
</organism>
<evidence type="ECO:0000313" key="1">
    <source>
        <dbReference type="EMBL" id="MBB5295808.1"/>
    </source>
</evidence>
<reference evidence="1 2" key="1">
    <citation type="submission" date="2020-08" db="EMBL/GenBank/DDBJ databases">
        <title>Genomic Encyclopedia of Type Strains, Phase IV (KMG-IV): sequencing the most valuable type-strain genomes for metagenomic binning, comparative biology and taxonomic classification.</title>
        <authorList>
            <person name="Goeker M."/>
        </authorList>
    </citation>
    <scope>NUCLEOTIDE SEQUENCE [LARGE SCALE GENOMIC DNA]</scope>
    <source>
        <strain evidence="1 2">DSM 105434</strain>
    </source>
</reference>
<accession>A0ABR6MV41</accession>
<dbReference type="EMBL" id="JACHFV010000008">
    <property type="protein sequence ID" value="MBB5295808.1"/>
    <property type="molecule type" value="Genomic_DNA"/>
</dbReference>
<gene>
    <name evidence="1" type="ORF">HNQ10_002647</name>
</gene>
<dbReference type="RefSeq" id="WP_146719825.1">
    <property type="nucleotide sequence ID" value="NZ_BSUI01000005.1"/>
</dbReference>
<proteinExistence type="predicted"/>
<name>A0ABR6MV41_9DEIO</name>
<evidence type="ECO:0000313" key="2">
    <source>
        <dbReference type="Proteomes" id="UP000536909"/>
    </source>
</evidence>
<dbReference type="Proteomes" id="UP000536909">
    <property type="component" value="Unassembled WGS sequence"/>
</dbReference>
<protein>
    <submittedName>
        <fullName evidence="1">Uncharacterized protein</fullName>
    </submittedName>
</protein>
<keyword evidence="2" id="KW-1185">Reference proteome</keyword>
<comment type="caution">
    <text evidence="1">The sequence shown here is derived from an EMBL/GenBank/DDBJ whole genome shotgun (WGS) entry which is preliminary data.</text>
</comment>
<sequence length="241" mass="27552">MKITSVFDISRLSANIATCLSLLSHSIRITINGANWDGHVKVNVRDSVIDFIDISEESYWVEIDFANQGLYFPNYEIQNVLLAAVFYPEQDSVYKNKRPEVMSIMKSVFRCLQPLIVAQDDSNIIPKLLKYNVSETLDTSFLIIDTRLLPSSEMEVLLENPDLYSVEWLTDHIVWINGPLGLGDETFHLTEEPYRIHKDKGGLLSSSQAFNDLQQARDKHQKALSLILNSIDWGYIRKINS</sequence>